<feature type="transmembrane region" description="Helical" evidence="6">
    <location>
        <begin position="254"/>
        <end position="272"/>
    </location>
</feature>
<comment type="subcellular location">
    <subcellularLocation>
        <location evidence="1">Cell membrane</location>
        <topology evidence="1">Multi-pass membrane protein</topology>
    </subcellularLocation>
</comment>
<dbReference type="GO" id="GO:0005524">
    <property type="term" value="F:ATP binding"/>
    <property type="evidence" value="ECO:0007669"/>
    <property type="project" value="UniProtKB-UniRule"/>
</dbReference>
<dbReference type="InterPro" id="IPR001757">
    <property type="entry name" value="P_typ_ATPase"/>
</dbReference>
<evidence type="ECO:0000256" key="3">
    <source>
        <dbReference type="ARBA" id="ARBA00022692"/>
    </source>
</evidence>
<dbReference type="PANTHER" id="PTHR48085:SF5">
    <property type="entry name" value="CADMIUM_ZINC-TRANSPORTING ATPASE HMA4-RELATED"/>
    <property type="match status" value="1"/>
</dbReference>
<dbReference type="AlphaFoldDB" id="A0A9X2VXU5"/>
<dbReference type="PANTHER" id="PTHR48085">
    <property type="entry name" value="CADMIUM/ZINC-TRANSPORTING ATPASE HMA2-RELATED"/>
    <property type="match status" value="1"/>
</dbReference>
<keyword evidence="6" id="KW-0067">ATP-binding</keyword>
<dbReference type="InterPro" id="IPR018303">
    <property type="entry name" value="ATPase_P-typ_P_site"/>
</dbReference>
<evidence type="ECO:0000256" key="2">
    <source>
        <dbReference type="ARBA" id="ARBA00006024"/>
    </source>
</evidence>
<keyword evidence="10" id="KW-1185">Reference proteome</keyword>
<proteinExistence type="inferred from homology"/>
<evidence type="ECO:0000256" key="7">
    <source>
        <dbReference type="SAM" id="MobiDB-lite"/>
    </source>
</evidence>
<dbReference type="Gene3D" id="3.40.50.1000">
    <property type="entry name" value="HAD superfamily/HAD-like"/>
    <property type="match status" value="1"/>
</dbReference>
<dbReference type="SUPFAM" id="SSF81653">
    <property type="entry name" value="Calcium ATPase, transduction domain A"/>
    <property type="match status" value="1"/>
</dbReference>
<keyword evidence="6" id="KW-0547">Nucleotide-binding</keyword>
<sequence>MTGDEEFGATSSTDRVDSFECARSRASRRYAGEFALFAVTGALLAAGIALWAVGAPRADVPWAAATVIAVLPAVVWVVADLRAGRFGADVLAVLALVGTVVVGEPFAGAVVAVMLGGGRALDAYAQRRAGRDLRALLDRAPRTARLRTGTGLRVVPVEQVRPGQHLVLGQGEVAPVDAVLLGTATLDESALTGEAAPVDRVAGERVRSGVVNAGASVDLRAVATERDSTYAGVVDLAREAAATSAPAVRLADRVAAVFLPVALVVAGVAAFLADDLTVAVAVLVTATPCPLLLAVPVAVTAGMSRASRVGVVVRDGRALEVLGTVRTAVLDKTGTVTVGRPTVTAVSTAPGWSREDVLGLAAAVEQVSSHVFAACVVAAASAAGRRPGPATDVVERSGRATSGVVDGCGVTVGALDTKRQRPDDWIRDAEAGARSDGASTVWVSRDGEPVGVLLVRDTIRSDAARTLERLRAAGLSRLVLLTGDKAAVARQVADGLGFDEVVADCDPADKVAKVRSEKATRITAMVGDGFNDAPALATADVGVALGSKGSSAAVRAADVVLLDDRIDGLADAVEIAGRAHRIARQSALAGMGLSLVAMGFAAAGLLAPAPGAVLQEAIDIAVIFNALRVLLPTRPGPPTPAAPRSDAHLEPLKR</sequence>
<dbReference type="InterPro" id="IPR008250">
    <property type="entry name" value="ATPase_P-typ_transduc_dom_A_sf"/>
</dbReference>
<dbReference type="NCBIfam" id="TIGR01525">
    <property type="entry name" value="ATPase-IB_hvy"/>
    <property type="match status" value="1"/>
</dbReference>
<dbReference type="Gene3D" id="2.70.150.10">
    <property type="entry name" value="Calcium-transporting ATPase, cytoplasmic transduction domain A"/>
    <property type="match status" value="1"/>
</dbReference>
<dbReference type="Gene3D" id="3.40.1110.10">
    <property type="entry name" value="Calcium-transporting ATPase, cytoplasmic domain N"/>
    <property type="match status" value="1"/>
</dbReference>
<evidence type="ECO:0000313" key="10">
    <source>
        <dbReference type="Proteomes" id="UP001141259"/>
    </source>
</evidence>
<dbReference type="SUPFAM" id="SSF81665">
    <property type="entry name" value="Calcium ATPase, transmembrane domain M"/>
    <property type="match status" value="1"/>
</dbReference>
<evidence type="ECO:0000259" key="8">
    <source>
        <dbReference type="Pfam" id="PF00122"/>
    </source>
</evidence>
<dbReference type="GO" id="GO:0016887">
    <property type="term" value="F:ATP hydrolysis activity"/>
    <property type="evidence" value="ECO:0007669"/>
    <property type="project" value="InterPro"/>
</dbReference>
<dbReference type="GO" id="GO:0046872">
    <property type="term" value="F:metal ion binding"/>
    <property type="evidence" value="ECO:0007669"/>
    <property type="project" value="UniProtKB-KW"/>
</dbReference>
<dbReference type="InterPro" id="IPR059000">
    <property type="entry name" value="ATPase_P-type_domA"/>
</dbReference>
<evidence type="ECO:0000256" key="5">
    <source>
        <dbReference type="ARBA" id="ARBA00023136"/>
    </source>
</evidence>
<dbReference type="Proteomes" id="UP001141259">
    <property type="component" value="Unassembled WGS sequence"/>
</dbReference>
<feature type="transmembrane region" description="Helical" evidence="6">
    <location>
        <begin position="587"/>
        <end position="607"/>
    </location>
</feature>
<evidence type="ECO:0000256" key="6">
    <source>
        <dbReference type="RuleBase" id="RU362081"/>
    </source>
</evidence>
<dbReference type="InterPro" id="IPR023298">
    <property type="entry name" value="ATPase_P-typ_TM_dom_sf"/>
</dbReference>
<dbReference type="RefSeq" id="WP_259629151.1">
    <property type="nucleotide sequence ID" value="NZ_JANYMP010000036.1"/>
</dbReference>
<evidence type="ECO:0000256" key="1">
    <source>
        <dbReference type="ARBA" id="ARBA00004651"/>
    </source>
</evidence>
<keyword evidence="6" id="KW-0479">Metal-binding</keyword>
<dbReference type="GO" id="GO:0005886">
    <property type="term" value="C:plasma membrane"/>
    <property type="evidence" value="ECO:0007669"/>
    <property type="project" value="UniProtKB-SubCell"/>
</dbReference>
<dbReference type="InterPro" id="IPR051014">
    <property type="entry name" value="Cation_Transport_ATPase_IB"/>
</dbReference>
<dbReference type="InterPro" id="IPR036412">
    <property type="entry name" value="HAD-like_sf"/>
</dbReference>
<evidence type="ECO:0000313" key="9">
    <source>
        <dbReference type="EMBL" id="MCS7483698.1"/>
    </source>
</evidence>
<comment type="similarity">
    <text evidence="2 6">Belongs to the cation transport ATPase (P-type) (TC 3.A.3) family. Type IB subfamily.</text>
</comment>
<dbReference type="GO" id="GO:0019829">
    <property type="term" value="F:ATPase-coupled monoatomic cation transmembrane transporter activity"/>
    <property type="evidence" value="ECO:0007669"/>
    <property type="project" value="InterPro"/>
</dbReference>
<protein>
    <submittedName>
        <fullName evidence="9">Heavy metal translocating P-type ATPase</fullName>
    </submittedName>
</protein>
<dbReference type="GO" id="GO:0015086">
    <property type="term" value="F:cadmium ion transmembrane transporter activity"/>
    <property type="evidence" value="ECO:0007669"/>
    <property type="project" value="TreeGrafter"/>
</dbReference>
<name>A0A9X2VXU5_9PSEU</name>
<feature type="compositionally biased region" description="Basic and acidic residues" evidence="7">
    <location>
        <begin position="645"/>
        <end position="654"/>
    </location>
</feature>
<feature type="transmembrane region" description="Helical" evidence="6">
    <location>
        <begin position="60"/>
        <end position="79"/>
    </location>
</feature>
<dbReference type="EMBL" id="JANYMP010000036">
    <property type="protein sequence ID" value="MCS7483698.1"/>
    <property type="molecule type" value="Genomic_DNA"/>
</dbReference>
<comment type="caution">
    <text evidence="9">The sequence shown here is derived from an EMBL/GenBank/DDBJ whole genome shotgun (WGS) entry which is preliminary data.</text>
</comment>
<keyword evidence="4 6" id="KW-1133">Transmembrane helix</keyword>
<keyword evidence="3 6" id="KW-0812">Transmembrane</keyword>
<accession>A0A9X2VXU5</accession>
<dbReference type="InterPro" id="IPR027256">
    <property type="entry name" value="P-typ_ATPase_IB"/>
</dbReference>
<dbReference type="Pfam" id="PF00702">
    <property type="entry name" value="Hydrolase"/>
    <property type="match status" value="1"/>
</dbReference>
<feature type="transmembrane region" description="Helical" evidence="6">
    <location>
        <begin position="91"/>
        <end position="118"/>
    </location>
</feature>
<dbReference type="SUPFAM" id="SSF56784">
    <property type="entry name" value="HAD-like"/>
    <property type="match status" value="1"/>
</dbReference>
<feature type="transmembrane region" description="Helical" evidence="6">
    <location>
        <begin position="278"/>
        <end position="299"/>
    </location>
</feature>
<evidence type="ECO:0000256" key="4">
    <source>
        <dbReference type="ARBA" id="ARBA00022989"/>
    </source>
</evidence>
<dbReference type="InterPro" id="IPR023299">
    <property type="entry name" value="ATPase_P-typ_cyto_dom_N"/>
</dbReference>
<keyword evidence="5 6" id="KW-0472">Membrane</keyword>
<feature type="region of interest" description="Disordered" evidence="7">
    <location>
        <begin position="635"/>
        <end position="654"/>
    </location>
</feature>
<dbReference type="InterPro" id="IPR023214">
    <property type="entry name" value="HAD_sf"/>
</dbReference>
<dbReference type="NCBIfam" id="TIGR01494">
    <property type="entry name" value="ATPase_P-type"/>
    <property type="match status" value="2"/>
</dbReference>
<keyword evidence="6" id="KW-1003">Cell membrane</keyword>
<feature type="transmembrane region" description="Helical" evidence="6">
    <location>
        <begin position="34"/>
        <end position="53"/>
    </location>
</feature>
<dbReference type="PRINTS" id="PR00119">
    <property type="entry name" value="CATATPASE"/>
</dbReference>
<feature type="domain" description="P-type ATPase A" evidence="8">
    <location>
        <begin position="140"/>
        <end position="237"/>
    </location>
</feature>
<gene>
    <name evidence="9" type="ORF">NZH93_43240</name>
</gene>
<dbReference type="PROSITE" id="PS00154">
    <property type="entry name" value="ATPASE_E1_E2"/>
    <property type="match status" value="1"/>
</dbReference>
<dbReference type="Pfam" id="PF00122">
    <property type="entry name" value="E1-E2_ATPase"/>
    <property type="match status" value="1"/>
</dbReference>
<reference evidence="9" key="1">
    <citation type="submission" date="2022-08" db="EMBL/GenBank/DDBJ databases">
        <authorList>
            <person name="Tistechok S."/>
            <person name="Samborskyy M."/>
            <person name="Roman I."/>
        </authorList>
    </citation>
    <scope>NUCLEOTIDE SEQUENCE</scope>
    <source>
        <strain evidence="9">DSM 103496</strain>
    </source>
</reference>
<organism evidence="9 10">
    <name type="scientific">Umezawaea endophytica</name>
    <dbReference type="NCBI Taxonomy" id="1654476"/>
    <lineage>
        <taxon>Bacteria</taxon>
        <taxon>Bacillati</taxon>
        <taxon>Actinomycetota</taxon>
        <taxon>Actinomycetes</taxon>
        <taxon>Pseudonocardiales</taxon>
        <taxon>Pseudonocardiaceae</taxon>
        <taxon>Umezawaea</taxon>
    </lineage>
</organism>